<sequence>MSETFRALRNPNYRLWVSGALVSNIGTWMQRVAQDWLVLTILTDNSGTAVGITTGLQFLPILFLGPWAGLVADRHDKRRLLLVTQTAMGLCALVLGLLVLSGAAELWHVYAIALALGVASAFDAPARQAFVSEVVAKGDIPNAVALNSASFNLARLAGPGVAGLIIAWVGTAPAFLINAASFAAVLLSIWRMKTDQLHPSARAPRGKRQVLEGVRYVRGRPDLVMILVLAGLIGTFGLNFQITNAMMATQVFGQGPSEYGMLGSIMAIGTLAGALLAARRGRFRLRYLVGGAVGFGVFAILASLMPFFWLYALALVPVGLAALTFLNSCNTSIQLTVEPQYRGRVLALYMAVIQGGTPIGAPLIGWIGTEFGARWSIGLGGLVALVAGLWALAAVRRGKLAMRDDAPAEDGGRDDRDAEAQGTDAQGTDADDVDGAGRRPAA</sequence>
<dbReference type="EMBL" id="JBHDLJ010000006">
    <property type="protein sequence ID" value="MFB0834736.1"/>
    <property type="molecule type" value="Genomic_DNA"/>
</dbReference>
<dbReference type="CDD" id="cd06173">
    <property type="entry name" value="MFS_MefA_like"/>
    <property type="match status" value="1"/>
</dbReference>
<evidence type="ECO:0000256" key="4">
    <source>
        <dbReference type="ARBA" id="ARBA00022692"/>
    </source>
</evidence>
<evidence type="ECO:0000256" key="3">
    <source>
        <dbReference type="ARBA" id="ARBA00022475"/>
    </source>
</evidence>
<keyword evidence="2" id="KW-0813">Transport</keyword>
<keyword evidence="11" id="KW-1185">Reference proteome</keyword>
<keyword evidence="3" id="KW-1003">Cell membrane</keyword>
<proteinExistence type="predicted"/>
<keyword evidence="4 8" id="KW-0812">Transmembrane</keyword>
<comment type="caution">
    <text evidence="10">The sequence shown here is derived from an EMBL/GenBank/DDBJ whole genome shotgun (WGS) entry which is preliminary data.</text>
</comment>
<evidence type="ECO:0000256" key="2">
    <source>
        <dbReference type="ARBA" id="ARBA00022448"/>
    </source>
</evidence>
<evidence type="ECO:0000256" key="5">
    <source>
        <dbReference type="ARBA" id="ARBA00022989"/>
    </source>
</evidence>
<feature type="transmembrane region" description="Helical" evidence="8">
    <location>
        <begin position="259"/>
        <end position="278"/>
    </location>
</feature>
<feature type="transmembrane region" description="Helical" evidence="8">
    <location>
        <begin position="373"/>
        <end position="393"/>
    </location>
</feature>
<feature type="transmembrane region" description="Helical" evidence="8">
    <location>
        <begin position="308"/>
        <end position="326"/>
    </location>
</feature>
<keyword evidence="5 8" id="KW-1133">Transmembrane helix</keyword>
<dbReference type="PANTHER" id="PTHR23513:SF11">
    <property type="entry name" value="STAPHYLOFERRIN A TRANSPORTER"/>
    <property type="match status" value="1"/>
</dbReference>
<feature type="region of interest" description="Disordered" evidence="7">
    <location>
        <begin position="404"/>
        <end position="442"/>
    </location>
</feature>
<dbReference type="RefSeq" id="WP_373971910.1">
    <property type="nucleotide sequence ID" value="NZ_JBHDLJ010000006.1"/>
</dbReference>
<protein>
    <submittedName>
        <fullName evidence="10">MFS transporter</fullName>
    </submittedName>
</protein>
<accession>A0ABV4UM66</accession>
<dbReference type="InterPro" id="IPR020846">
    <property type="entry name" value="MFS_dom"/>
</dbReference>
<feature type="domain" description="Major facilitator superfamily (MFS) profile" evidence="9">
    <location>
        <begin position="1"/>
        <end position="399"/>
    </location>
</feature>
<keyword evidence="6 8" id="KW-0472">Membrane</keyword>
<name>A0ABV4UM66_9MICC</name>
<feature type="transmembrane region" description="Helical" evidence="8">
    <location>
        <begin position="346"/>
        <end position="367"/>
    </location>
</feature>
<dbReference type="SUPFAM" id="SSF103473">
    <property type="entry name" value="MFS general substrate transporter"/>
    <property type="match status" value="1"/>
</dbReference>
<organism evidence="10 11">
    <name type="scientific">Arthrobacter halodurans</name>
    <dbReference type="NCBI Taxonomy" id="516699"/>
    <lineage>
        <taxon>Bacteria</taxon>
        <taxon>Bacillati</taxon>
        <taxon>Actinomycetota</taxon>
        <taxon>Actinomycetes</taxon>
        <taxon>Micrococcales</taxon>
        <taxon>Micrococcaceae</taxon>
        <taxon>Arthrobacter</taxon>
    </lineage>
</organism>
<evidence type="ECO:0000313" key="11">
    <source>
        <dbReference type="Proteomes" id="UP001575652"/>
    </source>
</evidence>
<evidence type="ECO:0000259" key="9">
    <source>
        <dbReference type="PROSITE" id="PS50850"/>
    </source>
</evidence>
<evidence type="ECO:0000256" key="7">
    <source>
        <dbReference type="SAM" id="MobiDB-lite"/>
    </source>
</evidence>
<feature type="transmembrane region" description="Helical" evidence="8">
    <location>
        <begin position="175"/>
        <end position="192"/>
    </location>
</feature>
<reference evidence="10 11" key="1">
    <citation type="submission" date="2024-09" db="EMBL/GenBank/DDBJ databases">
        <authorList>
            <person name="Salinas-Garcia M.A."/>
            <person name="Prieme A."/>
        </authorList>
    </citation>
    <scope>NUCLEOTIDE SEQUENCE [LARGE SCALE GENOMIC DNA]</scope>
    <source>
        <strain evidence="10 11">DSM 21081</strain>
    </source>
</reference>
<feature type="transmembrane region" description="Helical" evidence="8">
    <location>
        <begin position="49"/>
        <end position="68"/>
    </location>
</feature>
<dbReference type="PANTHER" id="PTHR23513">
    <property type="entry name" value="INTEGRAL MEMBRANE EFFLUX PROTEIN-RELATED"/>
    <property type="match status" value="1"/>
</dbReference>
<feature type="transmembrane region" description="Helical" evidence="8">
    <location>
        <begin position="285"/>
        <end position="302"/>
    </location>
</feature>
<evidence type="ECO:0000313" key="10">
    <source>
        <dbReference type="EMBL" id="MFB0834736.1"/>
    </source>
</evidence>
<dbReference type="Proteomes" id="UP001575652">
    <property type="component" value="Unassembled WGS sequence"/>
</dbReference>
<evidence type="ECO:0000256" key="6">
    <source>
        <dbReference type="ARBA" id="ARBA00023136"/>
    </source>
</evidence>
<feature type="transmembrane region" description="Helical" evidence="8">
    <location>
        <begin position="12"/>
        <end position="29"/>
    </location>
</feature>
<evidence type="ECO:0000256" key="8">
    <source>
        <dbReference type="SAM" id="Phobius"/>
    </source>
</evidence>
<comment type="subcellular location">
    <subcellularLocation>
        <location evidence="1">Cell membrane</location>
        <topology evidence="1">Multi-pass membrane protein</topology>
    </subcellularLocation>
</comment>
<evidence type="ECO:0000256" key="1">
    <source>
        <dbReference type="ARBA" id="ARBA00004651"/>
    </source>
</evidence>
<feature type="compositionally biased region" description="Basic and acidic residues" evidence="7">
    <location>
        <begin position="404"/>
        <end position="419"/>
    </location>
</feature>
<dbReference type="PROSITE" id="PS50850">
    <property type="entry name" value="MFS"/>
    <property type="match status" value="1"/>
</dbReference>
<dbReference type="Pfam" id="PF05977">
    <property type="entry name" value="MFS_3"/>
    <property type="match status" value="1"/>
</dbReference>
<dbReference type="InterPro" id="IPR010290">
    <property type="entry name" value="TM_effector"/>
</dbReference>
<dbReference type="InterPro" id="IPR036259">
    <property type="entry name" value="MFS_trans_sf"/>
</dbReference>
<feature type="transmembrane region" description="Helical" evidence="8">
    <location>
        <begin position="223"/>
        <end position="247"/>
    </location>
</feature>
<gene>
    <name evidence="10" type="ORF">ACETWP_09060</name>
</gene>
<dbReference type="Gene3D" id="1.20.1250.20">
    <property type="entry name" value="MFS general substrate transporter like domains"/>
    <property type="match status" value="1"/>
</dbReference>